<reference evidence="2" key="1">
    <citation type="journal article" date="2017" name="Nature">
        <title>The sunflower genome provides insights into oil metabolism, flowering and Asterid evolution.</title>
        <authorList>
            <person name="Badouin H."/>
            <person name="Gouzy J."/>
            <person name="Grassa C.J."/>
            <person name="Murat F."/>
            <person name="Staton S.E."/>
            <person name="Cottret L."/>
            <person name="Lelandais-Briere C."/>
            <person name="Owens G.L."/>
            <person name="Carrere S."/>
            <person name="Mayjonade B."/>
            <person name="Legrand L."/>
            <person name="Gill N."/>
            <person name="Kane N.C."/>
            <person name="Bowers J.E."/>
            <person name="Hubner S."/>
            <person name="Bellec A."/>
            <person name="Berard A."/>
            <person name="Berges H."/>
            <person name="Blanchet N."/>
            <person name="Boniface M.C."/>
            <person name="Brunel D."/>
            <person name="Catrice O."/>
            <person name="Chaidir N."/>
            <person name="Claudel C."/>
            <person name="Donnadieu C."/>
            <person name="Faraut T."/>
            <person name="Fievet G."/>
            <person name="Helmstetter N."/>
            <person name="King M."/>
            <person name="Knapp S.J."/>
            <person name="Lai Z."/>
            <person name="Le Paslier M.C."/>
            <person name="Lippi Y."/>
            <person name="Lorenzon L."/>
            <person name="Mandel J.R."/>
            <person name="Marage G."/>
            <person name="Marchand G."/>
            <person name="Marquand E."/>
            <person name="Bret-Mestries E."/>
            <person name="Morien E."/>
            <person name="Nambeesan S."/>
            <person name="Nguyen T."/>
            <person name="Pegot-Espagnet P."/>
            <person name="Pouilly N."/>
            <person name="Raftis F."/>
            <person name="Sallet E."/>
            <person name="Schiex T."/>
            <person name="Thomas J."/>
            <person name="Vandecasteele C."/>
            <person name="Vares D."/>
            <person name="Vear F."/>
            <person name="Vautrin S."/>
            <person name="Crespi M."/>
            <person name="Mangin B."/>
            <person name="Burke J.M."/>
            <person name="Salse J."/>
            <person name="Munos S."/>
            <person name="Vincourt P."/>
            <person name="Rieseberg L.H."/>
            <person name="Langlade N.B."/>
        </authorList>
    </citation>
    <scope>NUCLEOTIDE SEQUENCE [LARGE SCALE GENOMIC DNA]</scope>
    <source>
        <strain evidence="2">cv. SF193</strain>
    </source>
</reference>
<sequence length="51" mass="5944">MLIKPGVIHGLKESYKVIARTSQMKIKRIEEPNTSKRHVSAFCCFDYQTYP</sequence>
<name>A0A251TUV0_HELAN</name>
<evidence type="ECO:0000313" key="2">
    <source>
        <dbReference type="Proteomes" id="UP000215914"/>
    </source>
</evidence>
<organism evidence="1 2">
    <name type="scientific">Helianthus annuus</name>
    <name type="common">Common sunflower</name>
    <dbReference type="NCBI Taxonomy" id="4232"/>
    <lineage>
        <taxon>Eukaryota</taxon>
        <taxon>Viridiplantae</taxon>
        <taxon>Streptophyta</taxon>
        <taxon>Embryophyta</taxon>
        <taxon>Tracheophyta</taxon>
        <taxon>Spermatophyta</taxon>
        <taxon>Magnoliopsida</taxon>
        <taxon>eudicotyledons</taxon>
        <taxon>Gunneridae</taxon>
        <taxon>Pentapetalae</taxon>
        <taxon>asterids</taxon>
        <taxon>campanulids</taxon>
        <taxon>Asterales</taxon>
        <taxon>Asteraceae</taxon>
        <taxon>Asteroideae</taxon>
        <taxon>Heliantheae alliance</taxon>
        <taxon>Heliantheae</taxon>
        <taxon>Helianthus</taxon>
    </lineage>
</organism>
<dbReference type="Proteomes" id="UP000215914">
    <property type="component" value="Chromosome 9"/>
</dbReference>
<dbReference type="InParanoid" id="A0A251TUV0"/>
<accession>A0A251TUV0</accession>
<gene>
    <name evidence="1" type="ORF">HannXRQ_Chr09g0254701</name>
</gene>
<dbReference type="EMBL" id="CM007898">
    <property type="protein sequence ID" value="OTG14920.1"/>
    <property type="molecule type" value="Genomic_DNA"/>
</dbReference>
<keyword evidence="2" id="KW-1185">Reference proteome</keyword>
<protein>
    <submittedName>
        <fullName evidence="1">Uncharacterized protein</fullName>
    </submittedName>
</protein>
<evidence type="ECO:0000313" key="1">
    <source>
        <dbReference type="EMBL" id="OTG14920.1"/>
    </source>
</evidence>
<dbReference type="AlphaFoldDB" id="A0A251TUV0"/>
<proteinExistence type="predicted"/>